<accession>A0AAV7MLD5</accession>
<reference evidence="1" key="1">
    <citation type="journal article" date="2022" name="bioRxiv">
        <title>Sequencing and chromosome-scale assembly of the giantPleurodeles waltlgenome.</title>
        <authorList>
            <person name="Brown T."/>
            <person name="Elewa A."/>
            <person name="Iarovenko S."/>
            <person name="Subramanian E."/>
            <person name="Araus A.J."/>
            <person name="Petzold A."/>
            <person name="Susuki M."/>
            <person name="Suzuki K.-i.T."/>
            <person name="Hayashi T."/>
            <person name="Toyoda A."/>
            <person name="Oliveira C."/>
            <person name="Osipova E."/>
            <person name="Leigh N.D."/>
            <person name="Simon A."/>
            <person name="Yun M.H."/>
        </authorList>
    </citation>
    <scope>NUCLEOTIDE SEQUENCE</scope>
    <source>
        <strain evidence="1">20211129_DDA</strain>
        <tissue evidence="1">Liver</tissue>
    </source>
</reference>
<evidence type="ECO:0000313" key="1">
    <source>
        <dbReference type="EMBL" id="KAJ1104586.1"/>
    </source>
</evidence>
<comment type="caution">
    <text evidence="1">The sequence shown here is derived from an EMBL/GenBank/DDBJ whole genome shotgun (WGS) entry which is preliminary data.</text>
</comment>
<name>A0AAV7MLD5_PLEWA</name>
<proteinExistence type="predicted"/>
<keyword evidence="2" id="KW-1185">Reference proteome</keyword>
<dbReference type="AlphaFoldDB" id="A0AAV7MLD5"/>
<sequence>MRVRHASLYVVADYLSRAPVDDGEFQEMESKDVVSTILGEMAITAQEWEQAEVSDVTLQVVKERVINGWKNGDEQDCDLVQMNRQSSQAISRPSAISRGVTIHQVIPYRAAIDFSSPLSRVRSA</sequence>
<dbReference type="EMBL" id="JANPWB010000013">
    <property type="protein sequence ID" value="KAJ1104586.1"/>
    <property type="molecule type" value="Genomic_DNA"/>
</dbReference>
<protein>
    <submittedName>
        <fullName evidence="1">Uncharacterized protein</fullName>
    </submittedName>
</protein>
<organism evidence="1 2">
    <name type="scientific">Pleurodeles waltl</name>
    <name type="common">Iberian ribbed newt</name>
    <dbReference type="NCBI Taxonomy" id="8319"/>
    <lineage>
        <taxon>Eukaryota</taxon>
        <taxon>Metazoa</taxon>
        <taxon>Chordata</taxon>
        <taxon>Craniata</taxon>
        <taxon>Vertebrata</taxon>
        <taxon>Euteleostomi</taxon>
        <taxon>Amphibia</taxon>
        <taxon>Batrachia</taxon>
        <taxon>Caudata</taxon>
        <taxon>Salamandroidea</taxon>
        <taxon>Salamandridae</taxon>
        <taxon>Pleurodelinae</taxon>
        <taxon>Pleurodeles</taxon>
    </lineage>
</organism>
<evidence type="ECO:0000313" key="2">
    <source>
        <dbReference type="Proteomes" id="UP001066276"/>
    </source>
</evidence>
<gene>
    <name evidence="1" type="ORF">NDU88_001996</name>
</gene>
<dbReference type="Proteomes" id="UP001066276">
    <property type="component" value="Chromosome 9"/>
</dbReference>